<dbReference type="PANTHER" id="PTHR46593">
    <property type="entry name" value="TRANSMEMBRANE PROTEIN 64"/>
    <property type="match status" value="1"/>
</dbReference>
<keyword evidence="2" id="KW-0472">Membrane</keyword>
<dbReference type="Proteomes" id="UP001652661">
    <property type="component" value="Chromosome 3L"/>
</dbReference>
<organism evidence="3 4">
    <name type="scientific">Drosophila kikkawai</name>
    <name type="common">Fruit fly</name>
    <dbReference type="NCBI Taxonomy" id="30033"/>
    <lineage>
        <taxon>Eukaryota</taxon>
        <taxon>Metazoa</taxon>
        <taxon>Ecdysozoa</taxon>
        <taxon>Arthropoda</taxon>
        <taxon>Hexapoda</taxon>
        <taxon>Insecta</taxon>
        <taxon>Pterygota</taxon>
        <taxon>Neoptera</taxon>
        <taxon>Endopterygota</taxon>
        <taxon>Diptera</taxon>
        <taxon>Brachycera</taxon>
        <taxon>Muscomorpha</taxon>
        <taxon>Ephydroidea</taxon>
        <taxon>Drosophilidae</taxon>
        <taxon>Drosophila</taxon>
        <taxon>Sophophora</taxon>
    </lineage>
</organism>
<protein>
    <submittedName>
        <fullName evidence="4">Transmembrane protein 64 isoform X2</fullName>
    </submittedName>
</protein>
<evidence type="ECO:0000313" key="4">
    <source>
        <dbReference type="RefSeq" id="XP_070141093.1"/>
    </source>
</evidence>
<feature type="transmembrane region" description="Helical" evidence="2">
    <location>
        <begin position="187"/>
        <end position="206"/>
    </location>
</feature>
<feature type="region of interest" description="Disordered" evidence="1">
    <location>
        <begin position="114"/>
        <end position="138"/>
    </location>
</feature>
<keyword evidence="2 4" id="KW-0812">Transmembrane</keyword>
<sequence>MRFFPHQQLQQSKKCPQPNAKLLLGTRPRLCDPQLVPQLPGSRVRSWRPDFCGLDFARLRPPTALLDRDAGLLDDLCRFHGSLHIGQLPGGCRLLCAAHYRWLPVRLSARVAHSDSRRQSGHSGRPRLDSEHSSPHPCAKISSVGTKDYHVATMLGLLPAQTINVYLGSTLRSMHEVLNDNETKLTGYISFVLEVICGVVLMFWVVQKARKELSETLISVDYNSDGKHTDIEV</sequence>
<proteinExistence type="predicted"/>
<evidence type="ECO:0000256" key="1">
    <source>
        <dbReference type="SAM" id="MobiDB-lite"/>
    </source>
</evidence>
<dbReference type="RefSeq" id="XP_070141093.1">
    <property type="nucleotide sequence ID" value="XM_070284992.1"/>
</dbReference>
<gene>
    <name evidence="4" type="primary">LOC108072788</name>
</gene>
<evidence type="ECO:0000313" key="3">
    <source>
        <dbReference type="Proteomes" id="UP001652661"/>
    </source>
</evidence>
<dbReference type="GeneID" id="108072788"/>
<reference evidence="4" key="1">
    <citation type="submission" date="2025-08" db="UniProtKB">
        <authorList>
            <consortium name="RefSeq"/>
        </authorList>
    </citation>
    <scope>IDENTIFICATION</scope>
    <source>
        <strain evidence="4">14028-0561.14</strain>
        <tissue evidence="4">Whole fly</tissue>
    </source>
</reference>
<accession>A0ABM4GEF3</accession>
<keyword evidence="3" id="KW-1185">Reference proteome</keyword>
<dbReference type="InterPro" id="IPR053069">
    <property type="entry name" value="TVP38/TMEM64"/>
</dbReference>
<evidence type="ECO:0000256" key="2">
    <source>
        <dbReference type="SAM" id="Phobius"/>
    </source>
</evidence>
<name>A0ABM4GEF3_DROKI</name>
<keyword evidence="2" id="KW-1133">Transmembrane helix</keyword>
<dbReference type="PANTHER" id="PTHR46593:SF1">
    <property type="entry name" value="TRANSMEMBRANE PROTEIN 64"/>
    <property type="match status" value="1"/>
</dbReference>